<comment type="caution">
    <text evidence="1">The sequence shown here is derived from an EMBL/GenBank/DDBJ whole genome shotgun (WGS) entry which is preliminary data.</text>
</comment>
<evidence type="ECO:0000313" key="2">
    <source>
        <dbReference type="Proteomes" id="UP000589738"/>
    </source>
</evidence>
<dbReference type="RefSeq" id="WP_184164483.1">
    <property type="nucleotide sequence ID" value="NZ_JACHLC010000003.1"/>
</dbReference>
<protein>
    <submittedName>
        <fullName evidence="1">Uncharacterized protein</fullName>
    </submittedName>
</protein>
<organism evidence="1 2">
    <name type="scientific">Chryseobacterium shigense</name>
    <dbReference type="NCBI Taxonomy" id="297244"/>
    <lineage>
        <taxon>Bacteria</taxon>
        <taxon>Pseudomonadati</taxon>
        <taxon>Bacteroidota</taxon>
        <taxon>Flavobacteriia</taxon>
        <taxon>Flavobacteriales</taxon>
        <taxon>Weeksellaceae</taxon>
        <taxon>Chryseobacterium group</taxon>
        <taxon>Chryseobacterium</taxon>
    </lineage>
</organism>
<reference evidence="1 2" key="1">
    <citation type="submission" date="2020-08" db="EMBL/GenBank/DDBJ databases">
        <title>Functional genomics of gut bacteria from endangered species of beetles.</title>
        <authorList>
            <person name="Carlos-Shanley C."/>
        </authorList>
    </citation>
    <scope>NUCLEOTIDE SEQUENCE [LARGE SCALE GENOMIC DNA]</scope>
    <source>
        <strain evidence="1 2">S00136</strain>
    </source>
</reference>
<sequence length="308" mass="35695">MKKFLFKISFYIIGIIAVLLFLGTYADGNTDDNYLHFTGPKPSDMIMGDSRGSQAVIPDILDHKLKGRKFNNFSLNLTESPYGPVYFEAIKKKLNPDTKNGIFILTVDPWCLSTGRDVKEAKDFTESTSALADMNFYDVAPNYEYLLKHHPESWFHIYRDREAVGRSNTYLHKNGWMEVTVNVEPDTLRKREARKVNDYLDFVKYQKISQVRLDAFDDIIQYLKTKGTVYIVRIPGFKGIMEIENRYSPDFSKRLGSIAQKNGVKFFDFSPYHDKYVFIDGNHMYRESGKVFTAQLADSILLDKKMQK</sequence>
<gene>
    <name evidence="1" type="ORF">HNP36_002738</name>
</gene>
<name>A0A841N9A6_9FLAO</name>
<dbReference type="AlphaFoldDB" id="A0A841N9A6"/>
<dbReference type="EMBL" id="JACHLC010000003">
    <property type="protein sequence ID" value="MBB6371653.1"/>
    <property type="molecule type" value="Genomic_DNA"/>
</dbReference>
<keyword evidence="2" id="KW-1185">Reference proteome</keyword>
<accession>A0A841N9A6</accession>
<proteinExistence type="predicted"/>
<evidence type="ECO:0000313" key="1">
    <source>
        <dbReference type="EMBL" id="MBB6371653.1"/>
    </source>
</evidence>
<dbReference type="Proteomes" id="UP000589738">
    <property type="component" value="Unassembled WGS sequence"/>
</dbReference>